<protein>
    <submittedName>
        <fullName evidence="2">Uncharacterized protein</fullName>
    </submittedName>
</protein>
<feature type="transmembrane region" description="Helical" evidence="1">
    <location>
        <begin position="45"/>
        <end position="67"/>
    </location>
</feature>
<keyword evidence="1" id="KW-0812">Transmembrane</keyword>
<evidence type="ECO:0000313" key="2">
    <source>
        <dbReference type="EMBL" id="SMC54218.1"/>
    </source>
</evidence>
<dbReference type="PROSITE" id="PS51257">
    <property type="entry name" value="PROKAR_LIPOPROTEIN"/>
    <property type="match status" value="1"/>
</dbReference>
<name>A0A1W2A1P1_9FLAO</name>
<evidence type="ECO:0000256" key="1">
    <source>
        <dbReference type="SAM" id="Phobius"/>
    </source>
</evidence>
<reference evidence="2 3" key="1">
    <citation type="submission" date="2017-04" db="EMBL/GenBank/DDBJ databases">
        <authorList>
            <person name="Afonso C.L."/>
            <person name="Miller P.J."/>
            <person name="Scott M.A."/>
            <person name="Spackman E."/>
            <person name="Goraichik I."/>
            <person name="Dimitrov K.M."/>
            <person name="Suarez D.L."/>
            <person name="Swayne D.E."/>
        </authorList>
    </citation>
    <scope>NUCLEOTIDE SEQUENCE [LARGE SCALE GENOMIC DNA]</scope>
    <source>
        <strain evidence="2 3">DSM 21164</strain>
    </source>
</reference>
<sequence length="94" mass="10375">MRIYNNFLEEFKNNQLGYSAIAIIGQSCLGSVAAMMILKSEVSKFVLLSELFLVTIICMLFNAAVLAQLSTKVTFNLLILSVLFCSVLIGIHLL</sequence>
<dbReference type="STRING" id="504486.SAMN05660703_1706"/>
<dbReference type="Proteomes" id="UP000192360">
    <property type="component" value="Unassembled WGS sequence"/>
</dbReference>
<proteinExistence type="predicted"/>
<feature type="transmembrane region" description="Helical" evidence="1">
    <location>
        <begin position="16"/>
        <end position="38"/>
    </location>
</feature>
<accession>A0A1W2A1P1</accession>
<gene>
    <name evidence="2" type="ORF">SAMN05660703_1706</name>
</gene>
<keyword evidence="1" id="KW-0472">Membrane</keyword>
<dbReference type="RefSeq" id="WP_084061055.1">
    <property type="nucleotide sequence ID" value="NZ_FWXO01000002.1"/>
</dbReference>
<evidence type="ECO:0000313" key="3">
    <source>
        <dbReference type="Proteomes" id="UP000192360"/>
    </source>
</evidence>
<dbReference type="EMBL" id="FWXO01000002">
    <property type="protein sequence ID" value="SMC54218.1"/>
    <property type="molecule type" value="Genomic_DNA"/>
</dbReference>
<keyword evidence="3" id="KW-1185">Reference proteome</keyword>
<feature type="transmembrane region" description="Helical" evidence="1">
    <location>
        <begin position="73"/>
        <end position="93"/>
    </location>
</feature>
<dbReference type="OrthoDB" id="1467832at2"/>
<keyword evidence="1" id="KW-1133">Transmembrane helix</keyword>
<organism evidence="2 3">
    <name type="scientific">Cellulophaga tyrosinoxydans</name>
    <dbReference type="NCBI Taxonomy" id="504486"/>
    <lineage>
        <taxon>Bacteria</taxon>
        <taxon>Pseudomonadati</taxon>
        <taxon>Bacteroidota</taxon>
        <taxon>Flavobacteriia</taxon>
        <taxon>Flavobacteriales</taxon>
        <taxon>Flavobacteriaceae</taxon>
        <taxon>Cellulophaga</taxon>
    </lineage>
</organism>
<dbReference type="AlphaFoldDB" id="A0A1W2A1P1"/>